<evidence type="ECO:0000313" key="2">
    <source>
        <dbReference type="EMBL" id="ABT15823.1"/>
    </source>
</evidence>
<sequence length="71" mass="7598">MVSTAVAIPAPAMFPIAILFRPIVMSMPADAPKHVLYNPCLILPPALNPTRALYWAPPIIVLPAVIPMAVL</sequence>
<protein>
    <submittedName>
        <fullName evidence="2">Uncharacterized protein n538R</fullName>
    </submittedName>
</protein>
<reference evidence="2 3" key="1">
    <citation type="journal article" date="2007" name="Virology">
        <title>Sequence and annotation of the 314-kb MT325 and the 321-kb FR483 viruses that infect Chlorella Pbi.</title>
        <authorList>
            <person name="Fitzgerald L.A."/>
            <person name="Graves M.V."/>
            <person name="Li X."/>
            <person name="Feldblyum T."/>
            <person name="Hartigan J."/>
            <person name="Van Etten J.L."/>
        </authorList>
    </citation>
    <scope>NUCLEOTIDE SEQUENCE [LARGE SCALE GENOMIC DNA]</scope>
    <source>
        <strain evidence="2 3">FR483</strain>
    </source>
</reference>
<feature type="transmembrane region" description="Helical" evidence="1">
    <location>
        <begin position="52"/>
        <end position="70"/>
    </location>
</feature>
<gene>
    <name evidence="2" type="primary">n538R</name>
    <name evidence="2" type="ORF">FR483_n538R</name>
</gene>
<name>A7J7P2_PBCVF</name>
<keyword evidence="1" id="KW-0812">Transmembrane</keyword>
<dbReference type="GeneID" id="5469692"/>
<dbReference type="RefSeq" id="YP_001426170.1">
    <property type="nucleotide sequence ID" value="NC_008603.1"/>
</dbReference>
<evidence type="ECO:0000313" key="3">
    <source>
        <dbReference type="Proteomes" id="UP000204095"/>
    </source>
</evidence>
<proteinExistence type="predicted"/>
<dbReference type="Proteomes" id="UP000204095">
    <property type="component" value="Segment"/>
</dbReference>
<dbReference type="KEGG" id="vg:5469692"/>
<dbReference type="EMBL" id="DQ890022">
    <property type="protein sequence ID" value="ABT15823.1"/>
    <property type="molecule type" value="Genomic_DNA"/>
</dbReference>
<keyword evidence="1" id="KW-1133">Transmembrane helix</keyword>
<accession>A7J7P2</accession>
<organism evidence="2 3">
    <name type="scientific">Paramecium bursaria Chlorella virus FR483</name>
    <name type="common">PBCV-FR483</name>
    <dbReference type="NCBI Taxonomy" id="399781"/>
    <lineage>
        <taxon>Viruses</taxon>
        <taxon>Varidnaviria</taxon>
        <taxon>Bamfordvirae</taxon>
        <taxon>Nucleocytoviricota</taxon>
        <taxon>Megaviricetes</taxon>
        <taxon>Algavirales</taxon>
        <taxon>Phycodnaviridae</taxon>
        <taxon>Chlorovirus</taxon>
        <taxon>Chlorovirus conductrix</taxon>
        <taxon>Paramecium bursaria Chlorella virus A1</taxon>
    </lineage>
</organism>
<evidence type="ECO:0000256" key="1">
    <source>
        <dbReference type="SAM" id="Phobius"/>
    </source>
</evidence>
<keyword evidence="1" id="KW-0472">Membrane</keyword>
<feature type="transmembrane region" description="Helical" evidence="1">
    <location>
        <begin position="6"/>
        <end position="24"/>
    </location>
</feature>
<organismHost>
    <name type="scientific">Paramecium bursaria</name>
    <dbReference type="NCBI Taxonomy" id="74790"/>
</organismHost>